<dbReference type="OrthoDB" id="573467at2"/>
<comment type="caution">
    <text evidence="1">The sequence shown here is derived from an EMBL/GenBank/DDBJ whole genome shotgun (WGS) entry which is preliminary data.</text>
</comment>
<organism evidence="1 2">
    <name type="scientific">Polynucleobacter hirudinilacicola</name>
    <dbReference type="NCBI Taxonomy" id="1743166"/>
    <lineage>
        <taxon>Bacteria</taxon>
        <taxon>Pseudomonadati</taxon>
        <taxon>Pseudomonadota</taxon>
        <taxon>Betaproteobacteria</taxon>
        <taxon>Burkholderiales</taxon>
        <taxon>Burkholderiaceae</taxon>
        <taxon>Polynucleobacter</taxon>
    </lineage>
</organism>
<sequence>MARATTKDRILASLRNSKGKVFLRDDFNRFGTYRQVCRVVKELSNEGKLIRLGYGTYVKAHPSSISGKPVADESLINIGLEVMKKLSIKADVGKEMRALIEGDSTQVPMPPIVNIGNSRVCRKLSVGNRCLVYEKN</sequence>
<dbReference type="InterPro" id="IPR045738">
    <property type="entry name" value="DUF6088"/>
</dbReference>
<name>A0A210RY67_9BURK</name>
<keyword evidence="2" id="KW-1185">Reference proteome</keyword>
<evidence type="ECO:0008006" key="3">
    <source>
        <dbReference type="Google" id="ProtNLM"/>
    </source>
</evidence>
<evidence type="ECO:0000313" key="1">
    <source>
        <dbReference type="EMBL" id="OWF65904.1"/>
    </source>
</evidence>
<dbReference type="Pfam" id="PF19570">
    <property type="entry name" value="DUF6088"/>
    <property type="match status" value="1"/>
</dbReference>
<dbReference type="RefSeq" id="WP_087910137.1">
    <property type="nucleotide sequence ID" value="NZ_NAIA01000003.1"/>
</dbReference>
<evidence type="ECO:0000313" key="2">
    <source>
        <dbReference type="Proteomes" id="UP000196880"/>
    </source>
</evidence>
<reference evidence="1 2" key="1">
    <citation type="submission" date="2017-03" db="EMBL/GenBank/DDBJ databases">
        <title>New species Polynucleobacter sp. MWH-EgelM1-30-B4.</title>
        <authorList>
            <person name="Hahn M.W."/>
        </authorList>
    </citation>
    <scope>NUCLEOTIDE SEQUENCE [LARGE SCALE GENOMIC DNA]</scope>
    <source>
        <strain evidence="1 2">MWH-EgelM1-30-B4</strain>
    </source>
</reference>
<dbReference type="AlphaFoldDB" id="A0A210RY67"/>
<dbReference type="EMBL" id="NAIA01000003">
    <property type="protein sequence ID" value="OWF65904.1"/>
    <property type="molecule type" value="Genomic_DNA"/>
</dbReference>
<gene>
    <name evidence="1" type="ORF">B6A14_09100</name>
</gene>
<proteinExistence type="predicted"/>
<protein>
    <recommendedName>
        <fullName evidence="3">S-adenosylhomocysteine hydrolase</fullName>
    </recommendedName>
</protein>
<accession>A0A210RY67</accession>
<dbReference type="Proteomes" id="UP000196880">
    <property type="component" value="Unassembled WGS sequence"/>
</dbReference>